<dbReference type="RefSeq" id="WP_095260625.1">
    <property type="nucleotide sequence ID" value="NZ_NPBV01000003.1"/>
</dbReference>
<dbReference type="EMBL" id="NPBV01000003">
    <property type="protein sequence ID" value="PAD22028.1"/>
    <property type="molecule type" value="Genomic_DNA"/>
</dbReference>
<evidence type="ECO:0008006" key="4">
    <source>
        <dbReference type="Google" id="ProtNLM"/>
    </source>
</evidence>
<keyword evidence="1" id="KW-0472">Membrane</keyword>
<evidence type="ECO:0000313" key="3">
    <source>
        <dbReference type="Proteomes" id="UP000216013"/>
    </source>
</evidence>
<dbReference type="AlphaFoldDB" id="A0A268AD35"/>
<sequence length="243" mass="27923">MMYRIFAVWLFIGLVLLLFWELPEWLYFANSIFMILYTAAVLVESKTHFFSKTKMIKTFTVLFLIGVTTLLIEALSVYTGFPFGEYEYTTMLGYHVLGVPFTIAIAWVGFIINSTMISTQQNKWLRALETGVWVVFIDLILDPAALAWEFWQWDNGGFYYGIPATNFITWFFLAAVLSLLLPLQKGAKPSVQSYRLLELMFLFFGLLALKKGFILVACLAILFILLTEGRRVLDSSRKKALVH</sequence>
<feature type="transmembrane region" description="Helical" evidence="1">
    <location>
        <begin position="26"/>
        <end position="43"/>
    </location>
</feature>
<name>A0A268AD35_9BACI</name>
<dbReference type="PANTHER" id="PTHR39419:SF1">
    <property type="entry name" value="SLL0814 PROTEIN"/>
    <property type="match status" value="1"/>
</dbReference>
<gene>
    <name evidence="2" type="ORF">CHH64_05125</name>
</gene>
<dbReference type="Pfam" id="PF04240">
    <property type="entry name" value="Caroten_synth"/>
    <property type="match status" value="1"/>
</dbReference>
<feature type="transmembrane region" description="Helical" evidence="1">
    <location>
        <begin position="92"/>
        <end position="112"/>
    </location>
</feature>
<protein>
    <recommendedName>
        <fullName evidence="4">Carotenoid biosynthesis protein</fullName>
    </recommendedName>
</protein>
<proteinExistence type="predicted"/>
<dbReference type="InterPro" id="IPR007354">
    <property type="entry name" value="CruF-like"/>
</dbReference>
<feature type="transmembrane region" description="Helical" evidence="1">
    <location>
        <begin position="5"/>
        <end position="20"/>
    </location>
</feature>
<organism evidence="2 3">
    <name type="scientific">Terribacillus saccharophilus</name>
    <dbReference type="NCBI Taxonomy" id="361277"/>
    <lineage>
        <taxon>Bacteria</taxon>
        <taxon>Bacillati</taxon>
        <taxon>Bacillota</taxon>
        <taxon>Bacilli</taxon>
        <taxon>Bacillales</taxon>
        <taxon>Bacillaceae</taxon>
        <taxon>Terribacillus</taxon>
    </lineage>
</organism>
<dbReference type="PANTHER" id="PTHR39419">
    <property type="entry name" value="SLL0814 PROTEIN"/>
    <property type="match status" value="1"/>
</dbReference>
<dbReference type="Proteomes" id="UP000216013">
    <property type="component" value="Unassembled WGS sequence"/>
</dbReference>
<reference evidence="2 3" key="1">
    <citation type="submission" date="2017-07" db="EMBL/GenBank/DDBJ databases">
        <title>Isolation and whole genome analysis of endospore-forming bacteria from heroin.</title>
        <authorList>
            <person name="Kalinowski J."/>
            <person name="Ahrens B."/>
            <person name="Al-Dilaimi A."/>
            <person name="Winkler A."/>
            <person name="Wibberg D."/>
            <person name="Schleenbecker U."/>
            <person name="Ruckert C."/>
            <person name="Wolfel R."/>
            <person name="Grass G."/>
        </authorList>
    </citation>
    <scope>NUCLEOTIDE SEQUENCE [LARGE SCALE GENOMIC DNA]</scope>
    <source>
        <strain evidence="2 3">7528</strain>
    </source>
</reference>
<feature type="transmembrane region" description="Helical" evidence="1">
    <location>
        <begin position="158"/>
        <end position="181"/>
    </location>
</feature>
<evidence type="ECO:0000256" key="1">
    <source>
        <dbReference type="SAM" id="Phobius"/>
    </source>
</evidence>
<feature type="transmembrane region" description="Helical" evidence="1">
    <location>
        <begin position="201"/>
        <end position="226"/>
    </location>
</feature>
<feature type="transmembrane region" description="Helical" evidence="1">
    <location>
        <begin position="55"/>
        <end position="72"/>
    </location>
</feature>
<accession>A0A268AD35</accession>
<keyword evidence="1" id="KW-0812">Transmembrane</keyword>
<keyword evidence="1" id="KW-1133">Transmembrane helix</keyword>
<feature type="transmembrane region" description="Helical" evidence="1">
    <location>
        <begin position="124"/>
        <end position="146"/>
    </location>
</feature>
<comment type="caution">
    <text evidence="2">The sequence shown here is derived from an EMBL/GenBank/DDBJ whole genome shotgun (WGS) entry which is preliminary data.</text>
</comment>
<evidence type="ECO:0000313" key="2">
    <source>
        <dbReference type="EMBL" id="PAD22028.1"/>
    </source>
</evidence>